<dbReference type="InterPro" id="IPR000847">
    <property type="entry name" value="LysR_HTH_N"/>
</dbReference>
<dbReference type="GO" id="GO:0032993">
    <property type="term" value="C:protein-DNA complex"/>
    <property type="evidence" value="ECO:0007669"/>
    <property type="project" value="TreeGrafter"/>
</dbReference>
<dbReference type="Proteomes" id="UP000466307">
    <property type="component" value="Unassembled WGS sequence"/>
</dbReference>
<evidence type="ECO:0000256" key="4">
    <source>
        <dbReference type="ARBA" id="ARBA00023159"/>
    </source>
</evidence>
<name>A0A7K3LV26_9ACTN</name>
<dbReference type="Pfam" id="PF03466">
    <property type="entry name" value="LysR_substrate"/>
    <property type="match status" value="1"/>
</dbReference>
<evidence type="ECO:0000256" key="5">
    <source>
        <dbReference type="ARBA" id="ARBA00023163"/>
    </source>
</evidence>
<keyword evidence="8" id="KW-1185">Reference proteome</keyword>
<organism evidence="7 8">
    <name type="scientific">Gordonia desulfuricans</name>
    <dbReference type="NCBI Taxonomy" id="89051"/>
    <lineage>
        <taxon>Bacteria</taxon>
        <taxon>Bacillati</taxon>
        <taxon>Actinomycetota</taxon>
        <taxon>Actinomycetes</taxon>
        <taxon>Mycobacteriales</taxon>
        <taxon>Gordoniaceae</taxon>
        <taxon>Gordonia</taxon>
    </lineage>
</organism>
<dbReference type="EMBL" id="JAADZU010000096">
    <property type="protein sequence ID" value="NDK92059.1"/>
    <property type="molecule type" value="Genomic_DNA"/>
</dbReference>
<dbReference type="InterPro" id="IPR005119">
    <property type="entry name" value="LysR_subst-bd"/>
</dbReference>
<dbReference type="PROSITE" id="PS50931">
    <property type="entry name" value="HTH_LYSR"/>
    <property type="match status" value="1"/>
</dbReference>
<dbReference type="PANTHER" id="PTHR30346:SF30">
    <property type="entry name" value="SMALL NEUTRAL PROTEASE REGULATORY PROTEIN"/>
    <property type="match status" value="1"/>
</dbReference>
<dbReference type="FunFam" id="1.10.10.10:FF:000001">
    <property type="entry name" value="LysR family transcriptional regulator"/>
    <property type="match status" value="1"/>
</dbReference>
<dbReference type="Gene3D" id="3.40.190.290">
    <property type="match status" value="1"/>
</dbReference>
<proteinExistence type="inferred from homology"/>
<dbReference type="InterPro" id="IPR036388">
    <property type="entry name" value="WH-like_DNA-bd_sf"/>
</dbReference>
<evidence type="ECO:0000313" key="7">
    <source>
        <dbReference type="EMBL" id="NDK92059.1"/>
    </source>
</evidence>
<evidence type="ECO:0000259" key="6">
    <source>
        <dbReference type="PROSITE" id="PS50931"/>
    </source>
</evidence>
<dbReference type="PRINTS" id="PR00039">
    <property type="entry name" value="HTHLYSR"/>
</dbReference>
<keyword evidence="5" id="KW-0804">Transcription</keyword>
<feature type="domain" description="HTH lysR-type" evidence="6">
    <location>
        <begin position="1"/>
        <end position="58"/>
    </location>
</feature>
<dbReference type="PANTHER" id="PTHR30346">
    <property type="entry name" value="TRANSCRIPTIONAL DUAL REGULATOR HCAR-RELATED"/>
    <property type="match status" value="1"/>
</dbReference>
<dbReference type="GO" id="GO:0003700">
    <property type="term" value="F:DNA-binding transcription factor activity"/>
    <property type="evidence" value="ECO:0007669"/>
    <property type="project" value="InterPro"/>
</dbReference>
<protein>
    <submittedName>
        <fullName evidence="7">LysR family transcriptional regulator</fullName>
    </submittedName>
</protein>
<keyword evidence="4" id="KW-0010">Activator</keyword>
<dbReference type="SUPFAM" id="SSF46785">
    <property type="entry name" value="Winged helix' DNA-binding domain"/>
    <property type="match status" value="1"/>
</dbReference>
<dbReference type="SUPFAM" id="SSF53850">
    <property type="entry name" value="Periplasmic binding protein-like II"/>
    <property type="match status" value="1"/>
</dbReference>
<dbReference type="AlphaFoldDB" id="A0A7K3LV26"/>
<keyword evidence="2" id="KW-0805">Transcription regulation</keyword>
<dbReference type="Pfam" id="PF00126">
    <property type="entry name" value="HTH_1"/>
    <property type="match status" value="1"/>
</dbReference>
<comment type="similarity">
    <text evidence="1">Belongs to the LysR transcriptional regulatory family.</text>
</comment>
<evidence type="ECO:0000313" key="8">
    <source>
        <dbReference type="Proteomes" id="UP000466307"/>
    </source>
</evidence>
<reference evidence="7 8" key="1">
    <citation type="submission" date="2020-01" db="EMBL/GenBank/DDBJ databases">
        <title>Investigation of new actinobacteria for the biodesulphurisation of diesel fuel.</title>
        <authorList>
            <person name="Athi Narayanan S.M."/>
        </authorList>
    </citation>
    <scope>NUCLEOTIDE SEQUENCE [LARGE SCALE GENOMIC DNA]</scope>
    <source>
        <strain evidence="7 8">213E</strain>
    </source>
</reference>
<dbReference type="GO" id="GO:0003677">
    <property type="term" value="F:DNA binding"/>
    <property type="evidence" value="ECO:0007669"/>
    <property type="project" value="UniProtKB-KW"/>
</dbReference>
<accession>A0A7K3LV26</accession>
<sequence>MELRQLEYFVAVARTGSFTRAAAATHTSQPNISAQVAGLEREWGTRLFERIGRTVALTDAGNAALPHARAALAAAESARLASAEVAQVITGTLAVGMVDGCTITPLFDSFAAFRRAHPGVRVSLGEDESPALADRVRRGDLDVALTGSAGVPPAGLEALTIISERVVAVVPHGHRLAARHHIGPDDLDGETLIGLPPGAGIRTAFDDGCTRPVDVEATSPDAVAALARGGVGVGILSESIAAEHLATLHGSPIDGVDRPALLCLVWRPRPSPAVAAFVELAVSAFGLD</sequence>
<dbReference type="RefSeq" id="WP_059039454.1">
    <property type="nucleotide sequence ID" value="NZ_JAADZU010000096.1"/>
</dbReference>
<gene>
    <name evidence="7" type="ORF">GYA93_21155</name>
</gene>
<dbReference type="InterPro" id="IPR036390">
    <property type="entry name" value="WH_DNA-bd_sf"/>
</dbReference>
<dbReference type="Gene3D" id="1.10.10.10">
    <property type="entry name" value="Winged helix-like DNA-binding domain superfamily/Winged helix DNA-binding domain"/>
    <property type="match status" value="1"/>
</dbReference>
<keyword evidence="3" id="KW-0238">DNA-binding</keyword>
<evidence type="ECO:0000256" key="3">
    <source>
        <dbReference type="ARBA" id="ARBA00023125"/>
    </source>
</evidence>
<evidence type="ECO:0000256" key="2">
    <source>
        <dbReference type="ARBA" id="ARBA00023015"/>
    </source>
</evidence>
<evidence type="ECO:0000256" key="1">
    <source>
        <dbReference type="ARBA" id="ARBA00009437"/>
    </source>
</evidence>
<comment type="caution">
    <text evidence="7">The sequence shown here is derived from an EMBL/GenBank/DDBJ whole genome shotgun (WGS) entry which is preliminary data.</text>
</comment>